<evidence type="ECO:0000259" key="4">
    <source>
        <dbReference type="Pfam" id="PF08241"/>
    </source>
</evidence>
<dbReference type="GO" id="GO:0005737">
    <property type="term" value="C:cytoplasm"/>
    <property type="evidence" value="ECO:0007669"/>
    <property type="project" value="TreeGrafter"/>
</dbReference>
<evidence type="ECO:0000256" key="2">
    <source>
        <dbReference type="ARBA" id="ARBA00022679"/>
    </source>
</evidence>
<evidence type="ECO:0000256" key="1">
    <source>
        <dbReference type="ARBA" id="ARBA00022603"/>
    </source>
</evidence>
<organism evidence="5 6">
    <name type="scientific">Maudiozyma humilis</name>
    <name type="common">Sour dough yeast</name>
    <name type="synonym">Kazachstania humilis</name>
    <dbReference type="NCBI Taxonomy" id="51915"/>
    <lineage>
        <taxon>Eukaryota</taxon>
        <taxon>Fungi</taxon>
        <taxon>Dikarya</taxon>
        <taxon>Ascomycota</taxon>
        <taxon>Saccharomycotina</taxon>
        <taxon>Saccharomycetes</taxon>
        <taxon>Saccharomycetales</taxon>
        <taxon>Saccharomycetaceae</taxon>
        <taxon>Maudiozyma</taxon>
    </lineage>
</organism>
<dbReference type="PANTHER" id="PTHR13069:SF21">
    <property type="entry name" value="ALKYLATED DNA REPAIR PROTEIN ALKB HOMOLOG 8"/>
    <property type="match status" value="1"/>
</dbReference>
<evidence type="ECO:0000313" key="5">
    <source>
        <dbReference type="EMBL" id="GMM53510.1"/>
    </source>
</evidence>
<protein>
    <submittedName>
        <fullName evidence="5">tRNA (Carboxymethyluridine(34)-5-O)-methyltransferase</fullName>
    </submittedName>
</protein>
<dbReference type="Proteomes" id="UP001377567">
    <property type="component" value="Unassembled WGS sequence"/>
</dbReference>
<keyword evidence="6" id="KW-1185">Reference proteome</keyword>
<keyword evidence="1" id="KW-0489">Methyltransferase</keyword>
<dbReference type="GO" id="GO:0106335">
    <property type="term" value="F:tRNA (5-carboxymethyluridine(34)-5-O)-methyltransferase activity"/>
    <property type="evidence" value="ECO:0007669"/>
    <property type="project" value="TreeGrafter"/>
</dbReference>
<dbReference type="EMBL" id="BTGD01000001">
    <property type="protein sequence ID" value="GMM53510.1"/>
    <property type="molecule type" value="Genomic_DNA"/>
</dbReference>
<name>A0AAV5RQ16_MAUHU</name>
<dbReference type="PANTHER" id="PTHR13069">
    <property type="entry name" value="ALKYLATED DNA REPAIR PROTEIN ALKB HOMOLOG 8"/>
    <property type="match status" value="1"/>
</dbReference>
<dbReference type="GO" id="GO:0000049">
    <property type="term" value="F:tRNA binding"/>
    <property type="evidence" value="ECO:0007669"/>
    <property type="project" value="TreeGrafter"/>
</dbReference>
<feature type="compositionally biased region" description="Basic and acidic residues" evidence="3">
    <location>
        <begin position="231"/>
        <end position="244"/>
    </location>
</feature>
<dbReference type="InterPro" id="IPR051422">
    <property type="entry name" value="AlkB_tRNA_MeTrf/Diox"/>
</dbReference>
<evidence type="ECO:0000313" key="6">
    <source>
        <dbReference type="Proteomes" id="UP001377567"/>
    </source>
</evidence>
<dbReference type="SUPFAM" id="SSF53335">
    <property type="entry name" value="S-adenosyl-L-methionine-dependent methyltransferases"/>
    <property type="match status" value="1"/>
</dbReference>
<dbReference type="AlphaFoldDB" id="A0AAV5RQ16"/>
<feature type="compositionally biased region" description="Basic and acidic residues" evidence="3">
    <location>
        <begin position="192"/>
        <end position="203"/>
    </location>
</feature>
<dbReference type="InterPro" id="IPR029063">
    <property type="entry name" value="SAM-dependent_MTases_sf"/>
</dbReference>
<feature type="region of interest" description="Disordered" evidence="3">
    <location>
        <begin position="177"/>
        <end position="203"/>
    </location>
</feature>
<evidence type="ECO:0000256" key="3">
    <source>
        <dbReference type="SAM" id="MobiDB-lite"/>
    </source>
</evidence>
<dbReference type="GO" id="GO:0030488">
    <property type="term" value="P:tRNA methylation"/>
    <property type="evidence" value="ECO:0007669"/>
    <property type="project" value="TreeGrafter"/>
</dbReference>
<dbReference type="Pfam" id="PF08241">
    <property type="entry name" value="Methyltransf_11"/>
    <property type="match status" value="1"/>
</dbReference>
<sequence>MTGDAKTAQAKEDEYVHKVYNEIAEHFSETRYKPWPIVTKFLDSRALGSVGIDVGCGNGKYLGINKDIFLIGSDRSDGLIKCAHEINGQYNVLVADGMNLPHRDETFDFAISIAVVHHWTTRERRVQAIRHILSKVRTGGQVLIYCWALEQGSSRRGYHEGMEQDVMVPWVLHKTKAETKDKSKSTTHNSTKNREKPDLSGVEPKDRAAFVAQWKKERQEARSIQQQQQQKEQEKANAEKENDASDATKYRFYHLYKEGELEEDCVSAGGSIVDHGYEKDNWYVITEKI</sequence>
<dbReference type="InterPro" id="IPR013216">
    <property type="entry name" value="Methyltransf_11"/>
</dbReference>
<dbReference type="GO" id="GO:0008757">
    <property type="term" value="F:S-adenosylmethionine-dependent methyltransferase activity"/>
    <property type="evidence" value="ECO:0007669"/>
    <property type="project" value="InterPro"/>
</dbReference>
<dbReference type="GO" id="GO:0002098">
    <property type="term" value="P:tRNA wobble uridine modification"/>
    <property type="evidence" value="ECO:0007669"/>
    <property type="project" value="TreeGrafter"/>
</dbReference>
<gene>
    <name evidence="5" type="ORF">DAKH74_001260</name>
</gene>
<dbReference type="Gene3D" id="3.40.50.150">
    <property type="entry name" value="Vaccinia Virus protein VP39"/>
    <property type="match status" value="1"/>
</dbReference>
<feature type="region of interest" description="Disordered" evidence="3">
    <location>
        <begin position="219"/>
        <end position="244"/>
    </location>
</feature>
<accession>A0AAV5RQ16</accession>
<dbReference type="GO" id="GO:0005634">
    <property type="term" value="C:nucleus"/>
    <property type="evidence" value="ECO:0007669"/>
    <property type="project" value="TreeGrafter"/>
</dbReference>
<dbReference type="CDD" id="cd02440">
    <property type="entry name" value="AdoMet_MTases"/>
    <property type="match status" value="1"/>
</dbReference>
<comment type="caution">
    <text evidence="5">The sequence shown here is derived from an EMBL/GenBank/DDBJ whole genome shotgun (WGS) entry which is preliminary data.</text>
</comment>
<reference evidence="5 6" key="1">
    <citation type="journal article" date="2023" name="Elife">
        <title>Identification of key yeast species and microbe-microbe interactions impacting larval growth of Drosophila in the wild.</title>
        <authorList>
            <person name="Mure A."/>
            <person name="Sugiura Y."/>
            <person name="Maeda R."/>
            <person name="Honda K."/>
            <person name="Sakurai N."/>
            <person name="Takahashi Y."/>
            <person name="Watada M."/>
            <person name="Katoh T."/>
            <person name="Gotoh A."/>
            <person name="Gotoh Y."/>
            <person name="Taniguchi I."/>
            <person name="Nakamura K."/>
            <person name="Hayashi T."/>
            <person name="Katayama T."/>
            <person name="Uemura T."/>
            <person name="Hattori Y."/>
        </authorList>
    </citation>
    <scope>NUCLEOTIDE SEQUENCE [LARGE SCALE GENOMIC DNA]</scope>
    <source>
        <strain evidence="5 6">KH-74</strain>
    </source>
</reference>
<keyword evidence="2" id="KW-0808">Transferase</keyword>
<proteinExistence type="predicted"/>
<feature type="domain" description="Methyltransferase type 11" evidence="4">
    <location>
        <begin position="52"/>
        <end position="143"/>
    </location>
</feature>